<keyword evidence="4" id="KW-0443">Lipid metabolism</keyword>
<comment type="catalytic activity">
    <reaction evidence="4">
        <text>a 1-acyl-sn-glycero-3-phosphate + an acyl-CoA = a 1,2-diacyl-sn-glycero-3-phosphate + CoA</text>
        <dbReference type="Rhea" id="RHEA:19709"/>
        <dbReference type="ChEBI" id="CHEBI:57287"/>
        <dbReference type="ChEBI" id="CHEBI:57970"/>
        <dbReference type="ChEBI" id="CHEBI:58342"/>
        <dbReference type="ChEBI" id="CHEBI:58608"/>
        <dbReference type="EC" id="2.3.1.51"/>
    </reaction>
</comment>
<dbReference type="NCBIfam" id="TIGR00530">
    <property type="entry name" value="AGP_acyltrn"/>
    <property type="match status" value="1"/>
</dbReference>
<evidence type="ECO:0000313" key="7">
    <source>
        <dbReference type="Proteomes" id="UP000017805"/>
    </source>
</evidence>
<name>U5LAN7_9BACI</name>
<dbReference type="STRING" id="1367477.N288_12935"/>
<dbReference type="HOGENOM" id="CLU_027938_4_3_9"/>
<dbReference type="Pfam" id="PF01553">
    <property type="entry name" value="Acyltransferase"/>
    <property type="match status" value="1"/>
</dbReference>
<evidence type="ECO:0000256" key="4">
    <source>
        <dbReference type="RuleBase" id="RU361267"/>
    </source>
</evidence>
<evidence type="ECO:0000313" key="6">
    <source>
        <dbReference type="EMBL" id="AGX04490.1"/>
    </source>
</evidence>
<evidence type="ECO:0000259" key="5">
    <source>
        <dbReference type="SMART" id="SM00563"/>
    </source>
</evidence>
<evidence type="ECO:0000256" key="1">
    <source>
        <dbReference type="ARBA" id="ARBA00008655"/>
    </source>
</evidence>
<dbReference type="Proteomes" id="UP000017805">
    <property type="component" value="Chromosome"/>
</dbReference>
<dbReference type="InterPro" id="IPR002123">
    <property type="entry name" value="Plipid/glycerol_acylTrfase"/>
</dbReference>
<dbReference type="PANTHER" id="PTHR10434">
    <property type="entry name" value="1-ACYL-SN-GLYCEROL-3-PHOSPHATE ACYLTRANSFERASE"/>
    <property type="match status" value="1"/>
</dbReference>
<comment type="similarity">
    <text evidence="1 4">Belongs to the 1-acyl-sn-glycerol-3-phosphate acyltransferase family.</text>
</comment>
<keyword evidence="3 4" id="KW-0012">Acyltransferase</keyword>
<sequence>MMYNFFARLANAVFKSRGKFIIEGKENLPDEKGYVIACTHRSWVDVVALGAGVFPEQIHFMAKKELFEKSLAGKFLTSINAFPVNRENPGTSTLKIPLQLLRKGKTVGIFPSGTRSSEEASLKRGAVTIASMAKTVIVPAAFYGPESVKALLSGKPILLKIGQPIDLSSGKKDKDELSQITMQLSETMLALEEELKSNKISSRK</sequence>
<comment type="domain">
    <text evidence="4">The HXXXXD motif is essential for acyltransferase activity and may constitute the binding site for the phosphate moiety of the glycerol-3-phosphate.</text>
</comment>
<organism evidence="6 7">
    <name type="scientific">Bacillus infantis NRRL B-14911</name>
    <dbReference type="NCBI Taxonomy" id="1367477"/>
    <lineage>
        <taxon>Bacteria</taxon>
        <taxon>Bacillati</taxon>
        <taxon>Bacillota</taxon>
        <taxon>Bacilli</taxon>
        <taxon>Bacillales</taxon>
        <taxon>Bacillaceae</taxon>
        <taxon>Bacillus</taxon>
    </lineage>
</organism>
<accession>U5LAN7</accession>
<dbReference type="GO" id="GO:0016020">
    <property type="term" value="C:membrane"/>
    <property type="evidence" value="ECO:0007669"/>
    <property type="project" value="InterPro"/>
</dbReference>
<feature type="domain" description="Phospholipid/glycerol acyltransferase" evidence="5">
    <location>
        <begin position="34"/>
        <end position="145"/>
    </location>
</feature>
<proteinExistence type="inferred from homology"/>
<reference evidence="6 7" key="1">
    <citation type="submission" date="2013-07" db="EMBL/GenBank/DDBJ databases">
        <title>Complete genome sequence of Bacillus infantis NRRL B-14911 that has potential to induce cardiac disease by antigenic mimicry.</title>
        <authorList>
            <person name="Massilamany C."/>
            <person name="Smith T.P.L."/>
            <person name="Loy J.D."/>
            <person name="Barletta R."/>
            <person name="Reddy J."/>
        </authorList>
    </citation>
    <scope>NUCLEOTIDE SEQUENCE [LARGE SCALE GENOMIC DNA]</scope>
    <source>
        <strain evidence="6 7">NRRL B-14911</strain>
    </source>
</reference>
<dbReference type="InterPro" id="IPR004552">
    <property type="entry name" value="AGP_acyltrans"/>
</dbReference>
<dbReference type="EMBL" id="CP006643">
    <property type="protein sequence ID" value="AGX04490.1"/>
    <property type="molecule type" value="Genomic_DNA"/>
</dbReference>
<dbReference type="AlphaFoldDB" id="U5LAN7"/>
<dbReference type="SMART" id="SM00563">
    <property type="entry name" value="PlsC"/>
    <property type="match status" value="1"/>
</dbReference>
<keyword evidence="4" id="KW-0594">Phospholipid biosynthesis</keyword>
<dbReference type="SUPFAM" id="SSF69593">
    <property type="entry name" value="Glycerol-3-phosphate (1)-acyltransferase"/>
    <property type="match status" value="1"/>
</dbReference>
<evidence type="ECO:0000256" key="2">
    <source>
        <dbReference type="ARBA" id="ARBA00022679"/>
    </source>
</evidence>
<keyword evidence="7" id="KW-1185">Reference proteome</keyword>
<dbReference type="GO" id="GO:0003841">
    <property type="term" value="F:1-acylglycerol-3-phosphate O-acyltransferase activity"/>
    <property type="evidence" value="ECO:0007669"/>
    <property type="project" value="UniProtKB-UniRule"/>
</dbReference>
<dbReference type="CDD" id="cd07989">
    <property type="entry name" value="LPLAT_AGPAT-like"/>
    <property type="match status" value="1"/>
</dbReference>
<keyword evidence="4" id="KW-1208">Phospholipid metabolism</keyword>
<keyword evidence="4" id="KW-0444">Lipid biosynthesis</keyword>
<dbReference type="KEGG" id="bif:N288_12935"/>
<dbReference type="PATRIC" id="fig|1367477.3.peg.2533"/>
<protein>
    <recommendedName>
        <fullName evidence="4">1-acyl-sn-glycerol-3-phosphate acyltransferase</fullName>
        <ecNumber evidence="4">2.3.1.51</ecNumber>
    </recommendedName>
</protein>
<dbReference type="GO" id="GO:0006654">
    <property type="term" value="P:phosphatidic acid biosynthetic process"/>
    <property type="evidence" value="ECO:0007669"/>
    <property type="project" value="TreeGrafter"/>
</dbReference>
<evidence type="ECO:0000256" key="3">
    <source>
        <dbReference type="ARBA" id="ARBA00023315"/>
    </source>
</evidence>
<dbReference type="PANTHER" id="PTHR10434:SF40">
    <property type="entry name" value="1-ACYL-SN-GLYCEROL-3-PHOSPHATE ACYLTRANSFERASE"/>
    <property type="match status" value="1"/>
</dbReference>
<keyword evidence="2 4" id="KW-0808">Transferase</keyword>
<dbReference type="EC" id="2.3.1.51" evidence="4"/>
<gene>
    <name evidence="6" type="ORF">N288_12935</name>
</gene>